<dbReference type="GO" id="GO:0008379">
    <property type="term" value="F:thioredoxin peroxidase activity"/>
    <property type="evidence" value="ECO:0007669"/>
    <property type="project" value="InterPro"/>
</dbReference>
<dbReference type="InterPro" id="IPR036249">
    <property type="entry name" value="Thioredoxin-like_sf"/>
</dbReference>
<accession>A0A0R1QSC5</accession>
<dbReference type="CDD" id="cd03014">
    <property type="entry name" value="PRX_Atyp2cys"/>
    <property type="match status" value="1"/>
</dbReference>
<gene>
    <name evidence="6" type="ORF">FD29_GL000224</name>
</gene>
<evidence type="ECO:0000313" key="7">
    <source>
        <dbReference type="Proteomes" id="UP000050872"/>
    </source>
</evidence>
<keyword evidence="1 6" id="KW-0560">Oxidoreductase</keyword>
<reference evidence="6 7" key="1">
    <citation type="journal article" date="2015" name="Genome Announc.">
        <title>Expanding the biotechnology potential of lactobacilli through comparative genomics of 213 strains and associated genera.</title>
        <authorList>
            <person name="Sun Z."/>
            <person name="Harris H.M."/>
            <person name="McCann A."/>
            <person name="Guo C."/>
            <person name="Argimon S."/>
            <person name="Zhang W."/>
            <person name="Yang X."/>
            <person name="Jeffery I.B."/>
            <person name="Cooney J.C."/>
            <person name="Kagawa T.F."/>
            <person name="Liu W."/>
            <person name="Song Y."/>
            <person name="Salvetti E."/>
            <person name="Wrobel A."/>
            <person name="Rasinkangas P."/>
            <person name="Parkhill J."/>
            <person name="Rea M.C."/>
            <person name="O'Sullivan O."/>
            <person name="Ritari J."/>
            <person name="Douillard F.P."/>
            <person name="Paul Ross R."/>
            <person name="Yang R."/>
            <person name="Briner A.E."/>
            <person name="Felis G.E."/>
            <person name="de Vos W.M."/>
            <person name="Barrangou R."/>
            <person name="Klaenhammer T.R."/>
            <person name="Caufield P.W."/>
            <person name="Cui Y."/>
            <person name="Zhang H."/>
            <person name="O'Toole P.W."/>
        </authorList>
    </citation>
    <scope>NUCLEOTIDE SEQUENCE [LARGE SCALE GENOMIC DNA]</scope>
    <source>
        <strain evidence="6 7">DSM 14500</strain>
    </source>
</reference>
<organism evidence="6 7">
    <name type="scientific">Companilactobacillus mindensis DSM 14500</name>
    <dbReference type="NCBI Taxonomy" id="1423770"/>
    <lineage>
        <taxon>Bacteria</taxon>
        <taxon>Bacillati</taxon>
        <taxon>Bacillota</taxon>
        <taxon>Bacilli</taxon>
        <taxon>Lactobacillales</taxon>
        <taxon>Lactobacillaceae</taxon>
        <taxon>Companilactobacillus</taxon>
    </lineage>
</organism>
<dbReference type="Gene3D" id="3.40.30.10">
    <property type="entry name" value="Glutaredoxin"/>
    <property type="match status" value="1"/>
</dbReference>
<dbReference type="RefSeq" id="WP_057887933.1">
    <property type="nucleotide sequence ID" value="NZ_AZEZ01000057.1"/>
</dbReference>
<keyword evidence="3" id="KW-1015">Disulfide bond</keyword>
<keyword evidence="1 6" id="KW-0575">Peroxidase</keyword>
<dbReference type="STRING" id="1423770.FD29_GL000224"/>
<evidence type="ECO:0000256" key="1">
    <source>
        <dbReference type="ARBA" id="ARBA00022559"/>
    </source>
</evidence>
<protein>
    <submittedName>
        <fullName evidence="6">Thiol peroxidase</fullName>
    </submittedName>
</protein>
<dbReference type="SUPFAM" id="SSF52833">
    <property type="entry name" value="Thioredoxin-like"/>
    <property type="match status" value="1"/>
</dbReference>
<evidence type="ECO:0000256" key="2">
    <source>
        <dbReference type="ARBA" id="ARBA00022862"/>
    </source>
</evidence>
<keyword evidence="2" id="KW-0049">Antioxidant</keyword>
<dbReference type="OrthoDB" id="9781543at2"/>
<evidence type="ECO:0000256" key="4">
    <source>
        <dbReference type="ARBA" id="ARBA00023284"/>
    </source>
</evidence>
<dbReference type="InterPro" id="IPR000866">
    <property type="entry name" value="AhpC/TSA"/>
</dbReference>
<feature type="domain" description="Thioredoxin" evidence="5">
    <location>
        <begin position="17"/>
        <end position="163"/>
    </location>
</feature>
<dbReference type="AlphaFoldDB" id="A0A0R1QSC5"/>
<comment type="caution">
    <text evidence="6">The sequence shown here is derived from an EMBL/GenBank/DDBJ whole genome shotgun (WGS) entry which is preliminary data.</text>
</comment>
<dbReference type="Proteomes" id="UP000050872">
    <property type="component" value="Unassembled WGS sequence"/>
</dbReference>
<dbReference type="PANTHER" id="PTHR43110">
    <property type="entry name" value="THIOL PEROXIDASE"/>
    <property type="match status" value="1"/>
</dbReference>
<evidence type="ECO:0000313" key="6">
    <source>
        <dbReference type="EMBL" id="KRL44107.1"/>
    </source>
</evidence>
<dbReference type="PANTHER" id="PTHR43110:SF1">
    <property type="entry name" value="THIOL PEROXIDASE"/>
    <property type="match status" value="1"/>
</dbReference>
<sequence length="163" mass="18572">MDLEFKGNTISTLGKPLNVGDKFPDFTVLDKDNNEVKLTDLLDKPLLISTVPNIDTRVCSIQTKRFNEEVGKHSGINFVTISTNSVEDQSHWCAAENVKNMKMLSDVNHDFGEKSNLWVKDLDIIARSVWVVDQNQQIIYSEIMPVQTDEPNYEQVLDQVNQM</sequence>
<dbReference type="InterPro" id="IPR013766">
    <property type="entry name" value="Thioredoxin_domain"/>
</dbReference>
<dbReference type="Pfam" id="PF00578">
    <property type="entry name" value="AhpC-TSA"/>
    <property type="match status" value="1"/>
</dbReference>
<evidence type="ECO:0000256" key="3">
    <source>
        <dbReference type="ARBA" id="ARBA00023157"/>
    </source>
</evidence>
<dbReference type="InterPro" id="IPR050455">
    <property type="entry name" value="Tpx_Peroxidase_subfamily"/>
</dbReference>
<dbReference type="NCBIfam" id="NF001808">
    <property type="entry name" value="PRK00522.1"/>
    <property type="match status" value="1"/>
</dbReference>
<keyword evidence="7" id="KW-1185">Reference proteome</keyword>
<dbReference type="EMBL" id="AZEZ01000057">
    <property type="protein sequence ID" value="KRL44107.1"/>
    <property type="molecule type" value="Genomic_DNA"/>
</dbReference>
<dbReference type="PROSITE" id="PS51352">
    <property type="entry name" value="THIOREDOXIN_2"/>
    <property type="match status" value="1"/>
</dbReference>
<proteinExistence type="predicted"/>
<dbReference type="InterPro" id="IPR002065">
    <property type="entry name" value="TPX"/>
</dbReference>
<evidence type="ECO:0000259" key="5">
    <source>
        <dbReference type="PROSITE" id="PS51352"/>
    </source>
</evidence>
<name>A0A0R1QSC5_9LACO</name>
<dbReference type="PATRIC" id="fig|1423770.3.peg.222"/>
<keyword evidence="4" id="KW-0676">Redox-active center</keyword>